<reference evidence="2" key="2">
    <citation type="submission" date="2025-08" db="UniProtKB">
        <authorList>
            <consortium name="Ensembl"/>
        </authorList>
    </citation>
    <scope>IDENTIFICATION</scope>
</reference>
<dbReference type="Ensembl" id="ENSTGET00000014154.1">
    <property type="protein sequence ID" value="ENSTGEP00000011779.1"/>
    <property type="gene ID" value="ENSTGEG00000009590.1"/>
</dbReference>
<organism evidence="2 3">
    <name type="scientific">Theropithecus gelada</name>
    <name type="common">Gelada baboon</name>
    <dbReference type="NCBI Taxonomy" id="9565"/>
    <lineage>
        <taxon>Eukaryota</taxon>
        <taxon>Metazoa</taxon>
        <taxon>Chordata</taxon>
        <taxon>Craniata</taxon>
        <taxon>Vertebrata</taxon>
        <taxon>Euteleostomi</taxon>
        <taxon>Mammalia</taxon>
        <taxon>Eutheria</taxon>
        <taxon>Euarchontoglires</taxon>
        <taxon>Primates</taxon>
        <taxon>Haplorrhini</taxon>
        <taxon>Catarrhini</taxon>
        <taxon>Cercopithecidae</taxon>
        <taxon>Cercopithecinae</taxon>
        <taxon>Theropithecus</taxon>
    </lineage>
</organism>
<reference evidence="2" key="3">
    <citation type="submission" date="2025-09" db="UniProtKB">
        <authorList>
            <consortium name="Ensembl"/>
        </authorList>
    </citation>
    <scope>IDENTIFICATION</scope>
</reference>
<keyword evidence="3" id="KW-1185">Reference proteome</keyword>
<evidence type="ECO:0000256" key="1">
    <source>
        <dbReference type="ARBA" id="ARBA00038085"/>
    </source>
</evidence>
<evidence type="ECO:0000313" key="3">
    <source>
        <dbReference type="Proteomes" id="UP000694411"/>
    </source>
</evidence>
<comment type="similarity">
    <text evidence="1">Belongs to the UPF0462 family.</text>
</comment>
<proteinExistence type="inferred from homology"/>
<dbReference type="Proteomes" id="UP000694411">
    <property type="component" value="Chromosome 5"/>
</dbReference>
<name>A0A8D2EVA5_THEGE</name>
<dbReference type="AlphaFoldDB" id="A0A8D2EVA5"/>
<protein>
    <submittedName>
        <fullName evidence="2">Uncharacterized protein</fullName>
    </submittedName>
</protein>
<sequence>MEYKINTTWNSTPVMHRPVTLTFKLWARGLLMEVNAPIFNDPPAPSGAPGIIPFESATPLLGIYRKENKLFYQKDTSKHMFIAELFTVAKTWNQSKCS</sequence>
<accession>A0A8D2EVA5</accession>
<reference evidence="2" key="1">
    <citation type="submission" date="2018-05" db="EMBL/GenBank/DDBJ databases">
        <title>Whole genome of Theropithecus gelada.</title>
        <authorList>
            <person name="Chiou K.L."/>
            <person name="Snyder-Mackler N."/>
        </authorList>
    </citation>
    <scope>NUCLEOTIDE SEQUENCE [LARGE SCALE GENOMIC DNA]</scope>
</reference>
<evidence type="ECO:0000313" key="2">
    <source>
        <dbReference type="Ensembl" id="ENSTGEP00000011779.1"/>
    </source>
</evidence>
<dbReference type="PANTHER" id="PTHR31475:SF6">
    <property type="entry name" value="UPF0462 PROTEIN C4ORF33 HOMOLOG"/>
    <property type="match status" value="1"/>
</dbReference>
<dbReference type="PANTHER" id="PTHR31475">
    <property type="entry name" value="UPF0462 PROTEIN"/>
    <property type="match status" value="1"/>
</dbReference>